<accession>A0A3P5X6J6</accession>
<reference evidence="3 4" key="1">
    <citation type="submission" date="2018-11" db="EMBL/GenBank/DDBJ databases">
        <authorList>
            <person name="Criscuolo A."/>
        </authorList>
    </citation>
    <scope>NUCLEOTIDE SEQUENCE [LARGE SCALE GENOMIC DNA]</scope>
    <source>
        <strain evidence="3">ATB-66</strain>
    </source>
</reference>
<keyword evidence="4" id="KW-1185">Reference proteome</keyword>
<dbReference type="PANTHER" id="PTHR43308:SF5">
    <property type="entry name" value="S-LAYER PROTEIN _ PEPTIDOGLYCAN ENDO-BETA-N-ACETYLGLUCOSAMINIDASE"/>
    <property type="match status" value="1"/>
</dbReference>
<dbReference type="AlphaFoldDB" id="A0A3P5X6J6"/>
<dbReference type="SUPFAM" id="SSF53955">
    <property type="entry name" value="Lysozyme-like"/>
    <property type="match status" value="1"/>
</dbReference>
<feature type="domain" description="SLH" evidence="2">
    <location>
        <begin position="83"/>
        <end position="146"/>
    </location>
</feature>
<dbReference type="OrthoDB" id="2690990at2"/>
<dbReference type="PANTHER" id="PTHR43308">
    <property type="entry name" value="OUTER MEMBRANE PROTEIN ALPHA-RELATED"/>
    <property type="match status" value="1"/>
</dbReference>
<keyword evidence="3" id="KW-0378">Hydrolase</keyword>
<sequence>MKKISALLLSAVLIVMGSVGSAKAAGFSDVNASHPFYEHMTYLFNEGIIQGFENNRFAPDRQVTRGDAALMIARTLDLRTAKRDTSFSDVTKQSAASGAIQSASELGIINGYTDGTFRPDERVNRSQMASLLARAFKLVDEEALLFNDVPVSADAYSDIRKVIAFGVTEGYSDGTFRPTTSLTRAQFSAFLARATNDTFRLKVFACGYNPESRVNPDSQTMNCLLTKAARQSEAQIPPEILKSVASIESNWKQFDENGKPVISADNGIGLMQITDTYGFDVERLKYDVAYNIEAGIEFLVKNFKRSDLPKFVNHNPAYLEHWYFAVMAYNGTKPLNSPFYKATGKPNPTAYQEKVYRKLSKAGLQQTNIKAINMSVDDFHYNVDSDKNIQFKKKVFNLSENATTSTGLVKAGDKVTYAGSGMRTEPNTGSELKPTSSVDKFTIIGEPVYDTQANSTNQFVWYPVRTVTNGKKQSGFIASPYIR</sequence>
<feature type="signal peptide" evidence="1">
    <location>
        <begin position="1"/>
        <end position="24"/>
    </location>
</feature>
<dbReference type="Gene3D" id="1.10.530.10">
    <property type="match status" value="1"/>
</dbReference>
<dbReference type="EMBL" id="UXAV01000027">
    <property type="protein sequence ID" value="VDC23909.1"/>
    <property type="molecule type" value="Genomic_DNA"/>
</dbReference>
<dbReference type="InterPro" id="IPR001119">
    <property type="entry name" value="SLH_dom"/>
</dbReference>
<organism evidence="3 4">
    <name type="scientific">Filibacter tadaridae</name>
    <dbReference type="NCBI Taxonomy" id="2483811"/>
    <lineage>
        <taxon>Bacteria</taxon>
        <taxon>Bacillati</taxon>
        <taxon>Bacillota</taxon>
        <taxon>Bacilli</taxon>
        <taxon>Bacillales</taxon>
        <taxon>Caryophanaceae</taxon>
        <taxon>Filibacter</taxon>
    </lineage>
</organism>
<dbReference type="Pfam" id="PF00395">
    <property type="entry name" value="SLH"/>
    <property type="match status" value="3"/>
</dbReference>
<gene>
    <name evidence="3" type="ORF">FILTAD_00923</name>
</gene>
<name>A0A3P5X6J6_9BACL</name>
<dbReference type="EC" id="3.2.1.4" evidence="3"/>
<protein>
    <submittedName>
        <fullName evidence="3">Endoglucanase</fullName>
        <ecNumber evidence="3">3.2.1.4</ecNumber>
    </submittedName>
</protein>
<dbReference type="InterPro" id="IPR051465">
    <property type="entry name" value="Cell_Envelope_Struct_Comp"/>
</dbReference>
<dbReference type="Pfam" id="PF01464">
    <property type="entry name" value="SLT"/>
    <property type="match status" value="1"/>
</dbReference>
<dbReference type="RefSeq" id="WP_124069358.1">
    <property type="nucleotide sequence ID" value="NZ_CBCRXF010000003.1"/>
</dbReference>
<evidence type="ECO:0000313" key="3">
    <source>
        <dbReference type="EMBL" id="VDC23909.1"/>
    </source>
</evidence>
<dbReference type="InterPro" id="IPR023346">
    <property type="entry name" value="Lysozyme-like_dom_sf"/>
</dbReference>
<keyword evidence="1" id="KW-0732">Signal</keyword>
<dbReference type="PROSITE" id="PS51272">
    <property type="entry name" value="SLH"/>
    <property type="match status" value="3"/>
</dbReference>
<evidence type="ECO:0000259" key="2">
    <source>
        <dbReference type="PROSITE" id="PS51272"/>
    </source>
</evidence>
<dbReference type="InterPro" id="IPR008258">
    <property type="entry name" value="Transglycosylase_SLT_dom_1"/>
</dbReference>
<keyword evidence="3" id="KW-0326">Glycosidase</keyword>
<feature type="chain" id="PRO_5018100647" evidence="1">
    <location>
        <begin position="25"/>
        <end position="483"/>
    </location>
</feature>
<dbReference type="Proteomes" id="UP000270468">
    <property type="component" value="Unassembled WGS sequence"/>
</dbReference>
<dbReference type="GO" id="GO:0008810">
    <property type="term" value="F:cellulase activity"/>
    <property type="evidence" value="ECO:0007669"/>
    <property type="project" value="UniProtKB-EC"/>
</dbReference>
<feature type="domain" description="SLH" evidence="2">
    <location>
        <begin position="23"/>
        <end position="82"/>
    </location>
</feature>
<evidence type="ECO:0000313" key="4">
    <source>
        <dbReference type="Proteomes" id="UP000270468"/>
    </source>
</evidence>
<feature type="domain" description="SLH" evidence="2">
    <location>
        <begin position="147"/>
        <end position="205"/>
    </location>
</feature>
<evidence type="ECO:0000256" key="1">
    <source>
        <dbReference type="SAM" id="SignalP"/>
    </source>
</evidence>
<proteinExistence type="predicted"/>